<name>A0ABV2KN28_9HYPH</name>
<proteinExistence type="predicted"/>
<feature type="coiled-coil region" evidence="2">
    <location>
        <begin position="27"/>
        <end position="81"/>
    </location>
</feature>
<evidence type="ECO:0000256" key="1">
    <source>
        <dbReference type="ARBA" id="ARBA00004328"/>
    </source>
</evidence>
<sequence>MTIALNHRARGIVAIRNDGGSNPTAILNELKQTFETFKAENDKALSDLKKGQEDVVQTEKVDRINATITELQKAIDETNVALAAVKVGGVGGDLDPAAAEHAEAFNRFFRRGVDNGLRDLEVKAKLTTQSDPDGGYLVPEETEAGIDRVLGTVSTVRSLARTISISTNTYKKLVNMGGATSGWVGEEDARTGTDTPTLREIAINTGEIYAQPGATQTSLDDARIDLAAWLADEVAIEFAEQEGAAFVSGDGMNKPRGILAYDKVANASYAWGKIGFVVSGKADGFVAATASASPADALIDLYYSLKSGYRNGAAWLMSDKVMNTVRKFKDAEGAYIWAPPSGAAEVATILGKPVHTDDNMPAVAGNDFPIAFGDFNRSYLIVDRIGIRVLRDPFTSKPNVLFYTTKRVGGGIVNFEAMKLLKIST</sequence>
<evidence type="ECO:0000256" key="2">
    <source>
        <dbReference type="SAM" id="Coils"/>
    </source>
</evidence>
<feature type="domain" description="Phage capsid-like C-terminal" evidence="3">
    <location>
        <begin position="134"/>
        <end position="422"/>
    </location>
</feature>
<dbReference type="SUPFAM" id="SSF56563">
    <property type="entry name" value="Major capsid protein gp5"/>
    <property type="match status" value="1"/>
</dbReference>
<gene>
    <name evidence="4" type="ORF">ABID44_002833</name>
</gene>
<comment type="caution">
    <text evidence="4">The sequence shown here is derived from an EMBL/GenBank/DDBJ whole genome shotgun (WGS) entry which is preliminary data.</text>
</comment>
<keyword evidence="5" id="KW-1185">Reference proteome</keyword>
<keyword evidence="2" id="KW-0175">Coiled coil</keyword>
<evidence type="ECO:0000313" key="5">
    <source>
        <dbReference type="Proteomes" id="UP001549143"/>
    </source>
</evidence>
<dbReference type="Pfam" id="PF05065">
    <property type="entry name" value="Phage_capsid"/>
    <property type="match status" value="1"/>
</dbReference>
<evidence type="ECO:0000259" key="3">
    <source>
        <dbReference type="Pfam" id="PF05065"/>
    </source>
</evidence>
<dbReference type="Proteomes" id="UP001549143">
    <property type="component" value="Unassembled WGS sequence"/>
</dbReference>
<dbReference type="InterPro" id="IPR024455">
    <property type="entry name" value="Phage_capsid"/>
</dbReference>
<comment type="subcellular location">
    <subcellularLocation>
        <location evidence="1">Virion</location>
    </subcellularLocation>
</comment>
<dbReference type="InterPro" id="IPR054612">
    <property type="entry name" value="Phage_capsid-like_C"/>
</dbReference>
<protein>
    <submittedName>
        <fullName evidence="4">HK97 family phage major capsid protein</fullName>
    </submittedName>
</protein>
<dbReference type="EMBL" id="JBEPMN010000012">
    <property type="protein sequence ID" value="MET3662495.1"/>
    <property type="molecule type" value="Genomic_DNA"/>
</dbReference>
<organism evidence="4 5">
    <name type="scientific">Aquamicrobium ahrensii</name>
    <dbReference type="NCBI Taxonomy" id="469551"/>
    <lineage>
        <taxon>Bacteria</taxon>
        <taxon>Pseudomonadati</taxon>
        <taxon>Pseudomonadota</taxon>
        <taxon>Alphaproteobacteria</taxon>
        <taxon>Hyphomicrobiales</taxon>
        <taxon>Phyllobacteriaceae</taxon>
        <taxon>Aquamicrobium</taxon>
    </lineage>
</organism>
<reference evidence="4 5" key="1">
    <citation type="submission" date="2024-06" db="EMBL/GenBank/DDBJ databases">
        <title>Genomic Encyclopedia of Type Strains, Phase IV (KMG-IV): sequencing the most valuable type-strain genomes for metagenomic binning, comparative biology and taxonomic classification.</title>
        <authorList>
            <person name="Goeker M."/>
        </authorList>
    </citation>
    <scope>NUCLEOTIDE SEQUENCE [LARGE SCALE GENOMIC DNA]</scope>
    <source>
        <strain evidence="4 5">DSM 19730</strain>
    </source>
</reference>
<dbReference type="NCBIfam" id="TIGR01554">
    <property type="entry name" value="major_cap_HK97"/>
    <property type="match status" value="1"/>
</dbReference>
<evidence type="ECO:0000313" key="4">
    <source>
        <dbReference type="EMBL" id="MET3662495.1"/>
    </source>
</evidence>
<dbReference type="Gene3D" id="3.30.2320.10">
    <property type="entry name" value="hypothetical protein PF0899 domain"/>
    <property type="match status" value="1"/>
</dbReference>
<dbReference type="RefSeq" id="WP_354152348.1">
    <property type="nucleotide sequence ID" value="NZ_JBEPMN010000012.1"/>
</dbReference>
<accession>A0ABV2KN28</accession>